<sequence>MPEAAQYILSLDQGTTSSRAIVFGRDGRPVSSGQQEFPQIYPTPGHVEHDPEAIWSSQLATARRALENGKLSARQIVALGITNQRETTILWDKKTGTPVANAIVWQSRITAPVCERLKKEALEETIRQKTGLVLDAYFSATKIAHLLDSITGLRARAERGEILFGTVDAFLMWRLSGGNLHVTDVSNASRTLLFNIHTLDWDDELLRIFNVPRAMLPEVKSCSEIYGHTTKDLLGESIPIAGCAGDQQAATFGQGCFGPGEAKNTYGTGCFMLLNTGSTPAVSKHGLLTTIGWKIGDTTTYCLEGAVFIAGAAVQWLRDGLGLIAKSPEVEQLAASVKSNDGVYFVPAFVGLGAPYWDPNARGAIVGLTRGSTKAHFARAALEAMAYQTRDVLDAMQADAGVALSSLRVDGGATANNLMMQFQSDLLDVRVLRPVVQETTALGAAYLAGLAVDYWTDFRDLTRNWVLDREFAPQMSIAERDDLYSGWKKAVKCAQHWVD</sequence>
<dbReference type="InParanoid" id="A0A517S8V4"/>
<dbReference type="Pfam" id="PF02782">
    <property type="entry name" value="FGGY_C"/>
    <property type="match status" value="1"/>
</dbReference>
<feature type="domain" description="Carbohydrate kinase FGGY C-terminal" evidence="12">
    <location>
        <begin position="263"/>
        <end position="451"/>
    </location>
</feature>
<evidence type="ECO:0000256" key="3">
    <source>
        <dbReference type="ARBA" id="ARBA00022679"/>
    </source>
</evidence>
<feature type="binding site" evidence="9">
    <location>
        <position position="311"/>
    </location>
    <ligand>
        <name>ATP</name>
        <dbReference type="ChEBI" id="CHEBI:30616"/>
    </ligand>
</feature>
<accession>A0A517S8V4</accession>
<feature type="binding site" evidence="9">
    <location>
        <position position="137"/>
    </location>
    <ligand>
        <name>sn-glycerol 3-phosphate</name>
        <dbReference type="ChEBI" id="CHEBI:57597"/>
    </ligand>
</feature>
<dbReference type="InterPro" id="IPR005999">
    <property type="entry name" value="Glycerol_kin"/>
</dbReference>
<feature type="binding site" evidence="9">
    <location>
        <position position="86"/>
    </location>
    <ligand>
        <name>glycerol</name>
        <dbReference type="ChEBI" id="CHEBI:17754"/>
    </ligand>
</feature>
<dbReference type="OrthoDB" id="9805576at2"/>
<dbReference type="PANTHER" id="PTHR10196:SF69">
    <property type="entry name" value="GLYCEROL KINASE"/>
    <property type="match status" value="1"/>
</dbReference>
<dbReference type="Gene3D" id="3.30.420.40">
    <property type="match status" value="2"/>
</dbReference>
<evidence type="ECO:0000256" key="8">
    <source>
        <dbReference type="ARBA" id="ARBA00052101"/>
    </source>
</evidence>
<proteinExistence type="inferred from homology"/>
<feature type="binding site" evidence="9">
    <location>
        <position position="85"/>
    </location>
    <ligand>
        <name>sn-glycerol 3-phosphate</name>
        <dbReference type="ChEBI" id="CHEBI:57597"/>
    </ligand>
</feature>
<dbReference type="RefSeq" id="WP_145027016.1">
    <property type="nucleotide sequence ID" value="NZ_CP036271.1"/>
</dbReference>
<comment type="similarity">
    <text evidence="2 9 10">Belongs to the FGGY kinase family.</text>
</comment>
<evidence type="ECO:0000256" key="10">
    <source>
        <dbReference type="RuleBase" id="RU003733"/>
    </source>
</evidence>
<evidence type="ECO:0000256" key="7">
    <source>
        <dbReference type="ARBA" id="ARBA00022840"/>
    </source>
</evidence>
<gene>
    <name evidence="13" type="primary">glpK_1</name>
    <name evidence="9" type="synonym">glpK</name>
    <name evidence="13" type="ORF">Pan44_05730</name>
</gene>
<feature type="binding site" evidence="9">
    <location>
        <position position="268"/>
    </location>
    <ligand>
        <name>ATP</name>
        <dbReference type="ChEBI" id="CHEBI:30616"/>
    </ligand>
</feature>
<feature type="binding site" evidence="9">
    <location>
        <position position="416"/>
    </location>
    <ligand>
        <name>ADP</name>
        <dbReference type="ChEBI" id="CHEBI:456216"/>
    </ligand>
</feature>
<feature type="binding site" evidence="9">
    <location>
        <position position="268"/>
    </location>
    <ligand>
        <name>ADP</name>
        <dbReference type="ChEBI" id="CHEBI:456216"/>
    </ligand>
</feature>
<evidence type="ECO:0000256" key="5">
    <source>
        <dbReference type="ARBA" id="ARBA00022777"/>
    </source>
</evidence>
<feature type="binding site" evidence="9">
    <location>
        <position position="19"/>
    </location>
    <ligand>
        <name>ADP</name>
        <dbReference type="ChEBI" id="CHEBI:456216"/>
    </ligand>
</feature>
<organism evidence="13 14">
    <name type="scientific">Caulifigura coniformis</name>
    <dbReference type="NCBI Taxonomy" id="2527983"/>
    <lineage>
        <taxon>Bacteria</taxon>
        <taxon>Pseudomonadati</taxon>
        <taxon>Planctomycetota</taxon>
        <taxon>Planctomycetia</taxon>
        <taxon>Planctomycetales</taxon>
        <taxon>Planctomycetaceae</taxon>
        <taxon>Caulifigura</taxon>
    </lineage>
</organism>
<dbReference type="EMBL" id="CP036271">
    <property type="protein sequence ID" value="QDT52561.1"/>
    <property type="molecule type" value="Genomic_DNA"/>
</dbReference>
<feature type="binding site" evidence="9">
    <location>
        <position position="85"/>
    </location>
    <ligand>
        <name>glycerol</name>
        <dbReference type="ChEBI" id="CHEBI:17754"/>
    </ligand>
</feature>
<dbReference type="KEGG" id="ccos:Pan44_05730"/>
<dbReference type="FunFam" id="3.30.420.40:FF:000008">
    <property type="entry name" value="Glycerol kinase"/>
    <property type="match status" value="1"/>
</dbReference>
<feature type="binding site" evidence="9">
    <location>
        <position position="137"/>
    </location>
    <ligand>
        <name>glycerol</name>
        <dbReference type="ChEBI" id="CHEBI:17754"/>
    </ligand>
</feature>
<feature type="binding site" evidence="9">
    <location>
        <position position="311"/>
    </location>
    <ligand>
        <name>ADP</name>
        <dbReference type="ChEBI" id="CHEBI:456216"/>
    </ligand>
</feature>
<dbReference type="PROSITE" id="PS00445">
    <property type="entry name" value="FGGY_KINASES_2"/>
    <property type="match status" value="1"/>
</dbReference>
<keyword evidence="7 9" id="KW-0067">ATP-binding</keyword>
<keyword evidence="6 9" id="KW-0319">Glycerol metabolism</keyword>
<evidence type="ECO:0000256" key="6">
    <source>
        <dbReference type="ARBA" id="ARBA00022798"/>
    </source>
</evidence>
<comment type="catalytic activity">
    <reaction evidence="8 9">
        <text>glycerol + ATP = sn-glycerol 3-phosphate + ADP + H(+)</text>
        <dbReference type="Rhea" id="RHEA:21644"/>
        <dbReference type="ChEBI" id="CHEBI:15378"/>
        <dbReference type="ChEBI" id="CHEBI:17754"/>
        <dbReference type="ChEBI" id="CHEBI:30616"/>
        <dbReference type="ChEBI" id="CHEBI:57597"/>
        <dbReference type="ChEBI" id="CHEBI:456216"/>
        <dbReference type="EC" id="2.7.1.30"/>
    </reaction>
</comment>
<feature type="binding site" evidence="9">
    <location>
        <position position="246"/>
    </location>
    <ligand>
        <name>glycerol</name>
        <dbReference type="ChEBI" id="CHEBI:17754"/>
    </ligand>
</feature>
<keyword evidence="5 9" id="KW-0418">Kinase</keyword>
<dbReference type="HAMAP" id="MF_00186">
    <property type="entry name" value="Glycerol_kin"/>
    <property type="match status" value="1"/>
</dbReference>
<dbReference type="InterPro" id="IPR043129">
    <property type="entry name" value="ATPase_NBD"/>
</dbReference>
<dbReference type="GO" id="GO:0005524">
    <property type="term" value="F:ATP binding"/>
    <property type="evidence" value="ECO:0007669"/>
    <property type="project" value="UniProtKB-UniRule"/>
</dbReference>
<evidence type="ECO:0000256" key="2">
    <source>
        <dbReference type="ARBA" id="ARBA00009156"/>
    </source>
</evidence>
<dbReference type="NCBIfam" id="NF000756">
    <property type="entry name" value="PRK00047.1"/>
    <property type="match status" value="1"/>
</dbReference>
<dbReference type="NCBIfam" id="TIGR01311">
    <property type="entry name" value="glycerol_kin"/>
    <property type="match status" value="1"/>
</dbReference>
<dbReference type="GO" id="GO:0006072">
    <property type="term" value="P:glycerol-3-phosphate metabolic process"/>
    <property type="evidence" value="ECO:0007669"/>
    <property type="project" value="InterPro"/>
</dbReference>
<keyword evidence="3 9" id="KW-0808">Transferase</keyword>
<protein>
    <recommendedName>
        <fullName evidence="9">Glycerol kinase</fullName>
        <ecNumber evidence="9">2.7.1.30</ecNumber>
    </recommendedName>
    <alternativeName>
        <fullName evidence="9">ATP:glycerol 3-phosphotransferase</fullName>
    </alternativeName>
    <alternativeName>
        <fullName evidence="9">Glycerokinase</fullName>
        <shortName evidence="9">GK</shortName>
    </alternativeName>
</protein>
<feature type="binding site" evidence="9">
    <location>
        <position position="17"/>
    </location>
    <ligand>
        <name>ATP</name>
        <dbReference type="ChEBI" id="CHEBI:30616"/>
    </ligand>
</feature>
<dbReference type="Pfam" id="PF00370">
    <property type="entry name" value="FGGY_N"/>
    <property type="match status" value="1"/>
</dbReference>
<dbReference type="GO" id="GO:0019563">
    <property type="term" value="P:glycerol catabolic process"/>
    <property type="evidence" value="ECO:0007669"/>
    <property type="project" value="UniProtKB-UniRule"/>
</dbReference>
<dbReference type="InterPro" id="IPR000577">
    <property type="entry name" value="Carb_kinase_FGGY"/>
</dbReference>
<feature type="binding site" evidence="9">
    <location>
        <position position="86"/>
    </location>
    <ligand>
        <name>sn-glycerol 3-phosphate</name>
        <dbReference type="ChEBI" id="CHEBI:57597"/>
    </ligand>
</feature>
<feature type="binding site" evidence="9">
    <location>
        <position position="15"/>
    </location>
    <ligand>
        <name>sn-glycerol 3-phosphate</name>
        <dbReference type="ChEBI" id="CHEBI:57597"/>
    </ligand>
</feature>
<dbReference type="CDD" id="cd07786">
    <property type="entry name" value="FGGY_EcGK_like"/>
    <property type="match status" value="1"/>
</dbReference>
<evidence type="ECO:0000256" key="9">
    <source>
        <dbReference type="HAMAP-Rule" id="MF_00186"/>
    </source>
</evidence>
<dbReference type="InterPro" id="IPR018485">
    <property type="entry name" value="FGGY_C"/>
</dbReference>
<dbReference type="SUPFAM" id="SSF53067">
    <property type="entry name" value="Actin-like ATPase domain"/>
    <property type="match status" value="2"/>
</dbReference>
<dbReference type="PIRSF" id="PIRSF000538">
    <property type="entry name" value="GlpK"/>
    <property type="match status" value="1"/>
</dbReference>
<feature type="binding site" evidence="9">
    <location>
        <position position="412"/>
    </location>
    <ligand>
        <name>ATP</name>
        <dbReference type="ChEBI" id="CHEBI:30616"/>
    </ligand>
</feature>
<dbReference type="InterPro" id="IPR018483">
    <property type="entry name" value="Carb_kinase_FGGY_CS"/>
</dbReference>
<dbReference type="AlphaFoldDB" id="A0A517S8V4"/>
<comment type="function">
    <text evidence="9">Key enzyme in the regulation of glycerol uptake and metabolism. Catalyzes the phosphorylation of glycerol to yield sn-glycerol 3-phosphate.</text>
</comment>
<feature type="binding site" evidence="9">
    <location>
        <position position="412"/>
    </location>
    <ligand>
        <name>ADP</name>
        <dbReference type="ChEBI" id="CHEBI:456216"/>
    </ligand>
</feature>
<feature type="binding site" evidence="9">
    <location>
        <position position="15"/>
    </location>
    <ligand>
        <name>ATP</name>
        <dbReference type="ChEBI" id="CHEBI:30616"/>
    </ligand>
</feature>
<keyword evidence="4 9" id="KW-0547">Nucleotide-binding</keyword>
<keyword evidence="14" id="KW-1185">Reference proteome</keyword>
<comment type="pathway">
    <text evidence="1 9">Polyol metabolism; glycerol degradation via glycerol kinase pathway; sn-glycerol 3-phosphate from glycerol: step 1/1.</text>
</comment>
<dbReference type="FunFam" id="3.30.420.40:FF:000007">
    <property type="entry name" value="Glycerol kinase"/>
    <property type="match status" value="1"/>
</dbReference>
<dbReference type="Proteomes" id="UP000315700">
    <property type="component" value="Chromosome"/>
</dbReference>
<feature type="binding site" evidence="9">
    <location>
        <position position="315"/>
    </location>
    <ligand>
        <name>ATP</name>
        <dbReference type="ChEBI" id="CHEBI:30616"/>
    </ligand>
</feature>
<dbReference type="UniPathway" id="UPA00618">
    <property type="reaction ID" value="UER00672"/>
</dbReference>
<dbReference type="InterPro" id="IPR018484">
    <property type="entry name" value="FGGY_N"/>
</dbReference>
<dbReference type="GO" id="GO:0005829">
    <property type="term" value="C:cytosol"/>
    <property type="evidence" value="ECO:0007669"/>
    <property type="project" value="TreeGrafter"/>
</dbReference>
<feature type="domain" description="Carbohydrate kinase FGGY N-terminal" evidence="11">
    <location>
        <begin position="7"/>
        <end position="253"/>
    </location>
</feature>
<evidence type="ECO:0000259" key="12">
    <source>
        <dbReference type="Pfam" id="PF02782"/>
    </source>
</evidence>
<feature type="binding site" evidence="9">
    <location>
        <position position="247"/>
    </location>
    <ligand>
        <name>glycerol</name>
        <dbReference type="ChEBI" id="CHEBI:17754"/>
    </ligand>
</feature>
<dbReference type="EC" id="2.7.1.30" evidence="9"/>
<evidence type="ECO:0000313" key="13">
    <source>
        <dbReference type="EMBL" id="QDT52561.1"/>
    </source>
</evidence>
<comment type="activity regulation">
    <text evidence="9">Inhibited by fructose 1,6-bisphosphate (FBP).</text>
</comment>
<feature type="binding site" evidence="9">
    <location>
        <position position="15"/>
    </location>
    <ligand>
        <name>ADP</name>
        <dbReference type="ChEBI" id="CHEBI:456216"/>
    </ligand>
</feature>
<evidence type="ECO:0000259" key="11">
    <source>
        <dbReference type="Pfam" id="PF00370"/>
    </source>
</evidence>
<name>A0A517S8V4_9PLAN</name>
<evidence type="ECO:0000313" key="14">
    <source>
        <dbReference type="Proteomes" id="UP000315700"/>
    </source>
</evidence>
<dbReference type="GO" id="GO:0004370">
    <property type="term" value="F:glycerol kinase activity"/>
    <property type="evidence" value="ECO:0007669"/>
    <property type="project" value="UniProtKB-UniRule"/>
</dbReference>
<feature type="binding site" evidence="9">
    <location>
        <position position="16"/>
    </location>
    <ligand>
        <name>ATP</name>
        <dbReference type="ChEBI" id="CHEBI:30616"/>
    </ligand>
</feature>
<reference evidence="13 14" key="1">
    <citation type="submission" date="2019-02" db="EMBL/GenBank/DDBJ databases">
        <title>Deep-cultivation of Planctomycetes and their phenomic and genomic characterization uncovers novel biology.</title>
        <authorList>
            <person name="Wiegand S."/>
            <person name="Jogler M."/>
            <person name="Boedeker C."/>
            <person name="Pinto D."/>
            <person name="Vollmers J."/>
            <person name="Rivas-Marin E."/>
            <person name="Kohn T."/>
            <person name="Peeters S.H."/>
            <person name="Heuer A."/>
            <person name="Rast P."/>
            <person name="Oberbeckmann S."/>
            <person name="Bunk B."/>
            <person name="Jeske O."/>
            <person name="Meyerdierks A."/>
            <person name="Storesund J.E."/>
            <person name="Kallscheuer N."/>
            <person name="Luecker S."/>
            <person name="Lage O.M."/>
            <person name="Pohl T."/>
            <person name="Merkel B.J."/>
            <person name="Hornburger P."/>
            <person name="Mueller R.-W."/>
            <person name="Bruemmer F."/>
            <person name="Labrenz M."/>
            <person name="Spormann A.M."/>
            <person name="Op den Camp H."/>
            <person name="Overmann J."/>
            <person name="Amann R."/>
            <person name="Jetten M.S.M."/>
            <person name="Mascher T."/>
            <person name="Medema M.H."/>
            <person name="Devos D.P."/>
            <person name="Kaster A.-K."/>
            <person name="Ovreas L."/>
            <person name="Rohde M."/>
            <person name="Galperin M.Y."/>
            <person name="Jogler C."/>
        </authorList>
    </citation>
    <scope>NUCLEOTIDE SEQUENCE [LARGE SCALE GENOMIC DNA]</scope>
    <source>
        <strain evidence="13 14">Pan44</strain>
    </source>
</reference>
<evidence type="ECO:0000256" key="1">
    <source>
        <dbReference type="ARBA" id="ARBA00005190"/>
    </source>
</evidence>
<dbReference type="PANTHER" id="PTHR10196">
    <property type="entry name" value="SUGAR KINASE"/>
    <property type="match status" value="1"/>
</dbReference>
<feature type="binding site" evidence="9">
    <location>
        <position position="246"/>
    </location>
    <ligand>
        <name>sn-glycerol 3-phosphate</name>
        <dbReference type="ChEBI" id="CHEBI:57597"/>
    </ligand>
</feature>
<dbReference type="FunCoup" id="A0A517S8V4">
    <property type="interactions" value="448"/>
</dbReference>
<evidence type="ECO:0000256" key="4">
    <source>
        <dbReference type="ARBA" id="ARBA00022741"/>
    </source>
</evidence>